<evidence type="ECO:0000313" key="2">
    <source>
        <dbReference type="EMBL" id="SDP42763.1"/>
    </source>
</evidence>
<accession>A0A1H0SM11</accession>
<gene>
    <name evidence="2" type="ORF">SAMN05216366_11858</name>
</gene>
<reference evidence="2 3" key="1">
    <citation type="submission" date="2016-10" db="EMBL/GenBank/DDBJ databases">
        <authorList>
            <person name="de Groot N.N."/>
        </authorList>
    </citation>
    <scope>NUCLEOTIDE SEQUENCE [LARGE SCALE GENOMIC DNA]</scope>
    <source>
        <strain evidence="2 3">S137</strain>
    </source>
</reference>
<protein>
    <recommendedName>
        <fullName evidence="4">Acylphosphatase</fullName>
    </recommendedName>
</protein>
<dbReference type="OrthoDB" id="1633201at2"/>
<name>A0A1H0SM11_SELRU</name>
<feature type="chain" id="PRO_5010230812" description="Acylphosphatase" evidence="1">
    <location>
        <begin position="23"/>
        <end position="429"/>
    </location>
</feature>
<evidence type="ECO:0000313" key="3">
    <source>
        <dbReference type="Proteomes" id="UP000182412"/>
    </source>
</evidence>
<organism evidence="2 3">
    <name type="scientific">Selenomonas ruminantium</name>
    <dbReference type="NCBI Taxonomy" id="971"/>
    <lineage>
        <taxon>Bacteria</taxon>
        <taxon>Bacillati</taxon>
        <taxon>Bacillota</taxon>
        <taxon>Negativicutes</taxon>
        <taxon>Selenomonadales</taxon>
        <taxon>Selenomonadaceae</taxon>
        <taxon>Selenomonas</taxon>
    </lineage>
</organism>
<dbReference type="RefSeq" id="WP_074572514.1">
    <property type="nucleotide sequence ID" value="NZ_FNJQ01000018.1"/>
</dbReference>
<dbReference type="AlphaFoldDB" id="A0A1H0SM11"/>
<feature type="signal peptide" evidence="1">
    <location>
        <begin position="1"/>
        <end position="22"/>
    </location>
</feature>
<evidence type="ECO:0000256" key="1">
    <source>
        <dbReference type="SAM" id="SignalP"/>
    </source>
</evidence>
<proteinExistence type="predicted"/>
<sequence length="429" mass="48824">MRNFVAVLLAVLLLIPAGPVAAAERVVQITAVTTARSNLPPPVAERMNRSVAAIAEQLLEGREIAAVRSQQVTYENLIHEVFDKVLVGYTVSSVHLQPGEHTAVQVELLPWSETIQTVAVETTVEGMPPRIEKLVRQDLAGVEQVFAHALTGLPTAAADWTNGILKQQLNAYLQEHLPEFRGDFDLSPESAASVRLTVYPRLPVVRTVDLSMRSGTIPSSSLLTHRERMQNQVNDIVGVPVGFVSRHREELATQFARELDDGPDFRRLRMQTQVEIDPDERSHVMSRSDSSRYRLRLTGWLDLGRKDKGKHDSDRNLLFRLHGGQKLGARDELFAQVDFRPEEVRWGWQLGWHHDLPGGRLLGMRYDIRRHGFIYDAAQKLGPRWLLRYEYRRADRLGEAALRYQLHDFMGLEYVVDNEQNWLRLIGNF</sequence>
<dbReference type="Proteomes" id="UP000182412">
    <property type="component" value="Unassembled WGS sequence"/>
</dbReference>
<evidence type="ECO:0008006" key="4">
    <source>
        <dbReference type="Google" id="ProtNLM"/>
    </source>
</evidence>
<dbReference type="EMBL" id="FNJQ01000018">
    <property type="protein sequence ID" value="SDP42763.1"/>
    <property type="molecule type" value="Genomic_DNA"/>
</dbReference>
<keyword evidence="1" id="KW-0732">Signal</keyword>